<evidence type="ECO:0000313" key="6">
    <source>
        <dbReference type="Proteomes" id="UP001432027"/>
    </source>
</evidence>
<dbReference type="Gene3D" id="2.60.120.290">
    <property type="entry name" value="Spermadhesin, CUB domain"/>
    <property type="match status" value="1"/>
</dbReference>
<organism evidence="5 6">
    <name type="scientific">Pristionchus entomophagus</name>
    <dbReference type="NCBI Taxonomy" id="358040"/>
    <lineage>
        <taxon>Eukaryota</taxon>
        <taxon>Metazoa</taxon>
        <taxon>Ecdysozoa</taxon>
        <taxon>Nematoda</taxon>
        <taxon>Chromadorea</taxon>
        <taxon>Rhabditida</taxon>
        <taxon>Rhabditina</taxon>
        <taxon>Diplogasteromorpha</taxon>
        <taxon>Diplogasteroidea</taxon>
        <taxon>Neodiplogasteridae</taxon>
        <taxon>Pristionchus</taxon>
    </lineage>
</organism>
<keyword evidence="1" id="KW-1015">Disulfide bond</keyword>
<dbReference type="PANTHER" id="PTHR22991">
    <property type="entry name" value="PROTEIN CBG13490"/>
    <property type="match status" value="1"/>
</dbReference>
<evidence type="ECO:0000256" key="1">
    <source>
        <dbReference type="ARBA" id="ARBA00023157"/>
    </source>
</evidence>
<dbReference type="PROSITE" id="PS01180">
    <property type="entry name" value="CUB"/>
    <property type="match status" value="1"/>
</dbReference>
<keyword evidence="6" id="KW-1185">Reference proteome</keyword>
<evidence type="ECO:0000256" key="2">
    <source>
        <dbReference type="PROSITE-ProRule" id="PRU00059"/>
    </source>
</evidence>
<comment type="caution">
    <text evidence="5">The sequence shown here is derived from an EMBL/GenBank/DDBJ whole genome shotgun (WGS) entry which is preliminary data.</text>
</comment>
<dbReference type="InterPro" id="IPR050976">
    <property type="entry name" value="Snaclec"/>
</dbReference>
<dbReference type="Pfam" id="PF00059">
    <property type="entry name" value="Lectin_C"/>
    <property type="match status" value="1"/>
</dbReference>
<proteinExistence type="predicted"/>
<evidence type="ECO:0000259" key="3">
    <source>
        <dbReference type="PROSITE" id="PS01180"/>
    </source>
</evidence>
<feature type="domain" description="CUB" evidence="3">
    <location>
        <begin position="166"/>
        <end position="230"/>
    </location>
</feature>
<gene>
    <name evidence="5" type="ORF">PENTCL1PPCAC_14994</name>
</gene>
<dbReference type="InterPro" id="IPR001304">
    <property type="entry name" value="C-type_lectin-like"/>
</dbReference>
<sequence length="230" mass="25080">FTAGGAGNPISARIFCTLQLEHPIASGDGCNGFGDDEEDGVCYLVTAASAASWPEAEMACTKLGAHLASIHNKNENAFIRRLAVSTGAVNGVFIGASAQKDETFMWKDGSRMDYENYYPGFPKKNFGDCLTMDTSSSAGQWMNIDCFTQLPVACIRHQQTVTEPECTGEDYAEGALITSPGFPFSASTQCDYFLRVEDGRKVQLEIIFLEANSCCDSVIIYDGYDIWEDM</sequence>
<dbReference type="SUPFAM" id="SSF49854">
    <property type="entry name" value="Spermadhesin, CUB domain"/>
    <property type="match status" value="1"/>
</dbReference>
<dbReference type="CDD" id="cd00037">
    <property type="entry name" value="CLECT"/>
    <property type="match status" value="1"/>
</dbReference>
<protein>
    <recommendedName>
        <fullName evidence="7">CUB domain-containing protein</fullName>
    </recommendedName>
</protein>
<feature type="domain" description="C-type lectin" evidence="4">
    <location>
        <begin position="38"/>
        <end position="155"/>
    </location>
</feature>
<dbReference type="InterPro" id="IPR016187">
    <property type="entry name" value="CTDL_fold"/>
</dbReference>
<feature type="non-terminal residue" evidence="5">
    <location>
        <position position="1"/>
    </location>
</feature>
<dbReference type="EMBL" id="BTSX01000004">
    <property type="protein sequence ID" value="GMS92819.1"/>
    <property type="molecule type" value="Genomic_DNA"/>
</dbReference>
<dbReference type="InterPro" id="IPR035914">
    <property type="entry name" value="Sperma_CUB_dom_sf"/>
</dbReference>
<dbReference type="InterPro" id="IPR016186">
    <property type="entry name" value="C-type_lectin-like/link_sf"/>
</dbReference>
<dbReference type="Gene3D" id="3.10.100.10">
    <property type="entry name" value="Mannose-Binding Protein A, subunit A"/>
    <property type="match status" value="1"/>
</dbReference>
<evidence type="ECO:0000259" key="4">
    <source>
        <dbReference type="PROSITE" id="PS50041"/>
    </source>
</evidence>
<evidence type="ECO:0008006" key="7">
    <source>
        <dbReference type="Google" id="ProtNLM"/>
    </source>
</evidence>
<dbReference type="InterPro" id="IPR000859">
    <property type="entry name" value="CUB_dom"/>
</dbReference>
<dbReference type="Proteomes" id="UP001432027">
    <property type="component" value="Unassembled WGS sequence"/>
</dbReference>
<evidence type="ECO:0000313" key="5">
    <source>
        <dbReference type="EMBL" id="GMS92819.1"/>
    </source>
</evidence>
<accession>A0AAV5TF19</accession>
<comment type="caution">
    <text evidence="2">Lacks conserved residue(s) required for the propagation of feature annotation.</text>
</comment>
<dbReference type="SMART" id="SM00034">
    <property type="entry name" value="CLECT"/>
    <property type="match status" value="1"/>
</dbReference>
<dbReference type="SUPFAM" id="SSF56436">
    <property type="entry name" value="C-type lectin-like"/>
    <property type="match status" value="1"/>
</dbReference>
<dbReference type="AlphaFoldDB" id="A0AAV5TF19"/>
<dbReference type="PROSITE" id="PS50041">
    <property type="entry name" value="C_TYPE_LECTIN_2"/>
    <property type="match status" value="1"/>
</dbReference>
<name>A0AAV5TF19_9BILA</name>
<dbReference type="PANTHER" id="PTHR22991:SF40">
    <property type="entry name" value="PROTEIN CBG13490"/>
    <property type="match status" value="1"/>
</dbReference>
<dbReference type="InterPro" id="IPR018378">
    <property type="entry name" value="C-type_lectin_CS"/>
</dbReference>
<reference evidence="5" key="1">
    <citation type="submission" date="2023-10" db="EMBL/GenBank/DDBJ databases">
        <title>Genome assembly of Pristionchus species.</title>
        <authorList>
            <person name="Yoshida K."/>
            <person name="Sommer R.J."/>
        </authorList>
    </citation>
    <scope>NUCLEOTIDE SEQUENCE</scope>
    <source>
        <strain evidence="5">RS0144</strain>
    </source>
</reference>
<dbReference type="PROSITE" id="PS00615">
    <property type="entry name" value="C_TYPE_LECTIN_1"/>
    <property type="match status" value="1"/>
</dbReference>